<dbReference type="InterPro" id="IPR000424">
    <property type="entry name" value="Primosome_PriB/ssb"/>
</dbReference>
<comment type="subunit">
    <text evidence="2">Homotetramer.</text>
</comment>
<evidence type="ECO:0000313" key="4">
    <source>
        <dbReference type="EMBL" id="MBY5960131.1"/>
    </source>
</evidence>
<dbReference type="Gene3D" id="2.40.50.140">
    <property type="entry name" value="Nucleic acid-binding proteins"/>
    <property type="match status" value="1"/>
</dbReference>
<name>A0A953LD28_9BACT</name>
<dbReference type="SUPFAM" id="SSF50249">
    <property type="entry name" value="Nucleic acid-binding proteins"/>
    <property type="match status" value="1"/>
</dbReference>
<protein>
    <recommendedName>
        <fullName evidence="2 3">Single-stranded DNA-binding protein</fullName>
        <shortName evidence="2">SSB</shortName>
    </recommendedName>
</protein>
<dbReference type="Proteomes" id="UP000753961">
    <property type="component" value="Unassembled WGS sequence"/>
</dbReference>
<dbReference type="PANTHER" id="PTHR10302:SF27">
    <property type="entry name" value="SINGLE-STRANDED DNA-BINDING PROTEIN"/>
    <property type="match status" value="1"/>
</dbReference>
<dbReference type="NCBIfam" id="TIGR00621">
    <property type="entry name" value="ssb"/>
    <property type="match status" value="1"/>
</dbReference>
<dbReference type="PIRSF" id="PIRSF002070">
    <property type="entry name" value="SSB"/>
    <property type="match status" value="1"/>
</dbReference>
<dbReference type="InterPro" id="IPR012340">
    <property type="entry name" value="NA-bd_OB-fold"/>
</dbReference>
<keyword evidence="1 2" id="KW-0238">DNA-binding</keyword>
<dbReference type="RefSeq" id="WP_222581681.1">
    <property type="nucleotide sequence ID" value="NZ_JAHVHU010000024.1"/>
</dbReference>
<dbReference type="PROSITE" id="PS50935">
    <property type="entry name" value="SSB"/>
    <property type="match status" value="1"/>
</dbReference>
<dbReference type="GO" id="GO:0006260">
    <property type="term" value="P:DNA replication"/>
    <property type="evidence" value="ECO:0007669"/>
    <property type="project" value="InterPro"/>
</dbReference>
<dbReference type="CDD" id="cd04496">
    <property type="entry name" value="SSB_OBF"/>
    <property type="match status" value="1"/>
</dbReference>
<keyword evidence="5" id="KW-1185">Reference proteome</keyword>
<evidence type="ECO:0000256" key="1">
    <source>
        <dbReference type="ARBA" id="ARBA00023125"/>
    </source>
</evidence>
<proteinExistence type="inferred from homology"/>
<dbReference type="HAMAP" id="MF_00984">
    <property type="entry name" value="SSB"/>
    <property type="match status" value="1"/>
</dbReference>
<reference evidence="4" key="1">
    <citation type="submission" date="2021-06" db="EMBL/GenBank/DDBJ databases">
        <title>44 bacteria genomes isolated from Dapeng, Shenzhen.</title>
        <authorList>
            <person name="Zheng W."/>
            <person name="Yu S."/>
            <person name="Huang Y."/>
        </authorList>
    </citation>
    <scope>NUCLEOTIDE SEQUENCE</scope>
    <source>
        <strain evidence="4">DP5N28-2</strain>
    </source>
</reference>
<evidence type="ECO:0000256" key="2">
    <source>
        <dbReference type="HAMAP-Rule" id="MF_00984"/>
    </source>
</evidence>
<sequence length="117" mass="13389">MKNVRNQVQIIGRLGRDVELKTTQGDKKLANMNVAVNRYYTNAIGQKVENTDWFRVVAWGKMAENMANILHKGDEVMIQGRLATRSYEDKNKILQYVTEIVAEQFLFITSPKQVVAS</sequence>
<dbReference type="InterPro" id="IPR011344">
    <property type="entry name" value="ssDNA-bd"/>
</dbReference>
<comment type="caution">
    <text evidence="2">Lacks conserved residue(s) required for the propagation of feature annotation.</text>
</comment>
<dbReference type="GO" id="GO:0003697">
    <property type="term" value="F:single-stranded DNA binding"/>
    <property type="evidence" value="ECO:0007669"/>
    <property type="project" value="UniProtKB-UniRule"/>
</dbReference>
<dbReference type="GO" id="GO:0009295">
    <property type="term" value="C:nucleoid"/>
    <property type="evidence" value="ECO:0007669"/>
    <property type="project" value="TreeGrafter"/>
</dbReference>
<accession>A0A953LD28</accession>
<dbReference type="AlphaFoldDB" id="A0A953LD28"/>
<evidence type="ECO:0000256" key="3">
    <source>
        <dbReference type="PIRNR" id="PIRNR002070"/>
    </source>
</evidence>
<gene>
    <name evidence="4" type="ORF">KUV50_18405</name>
</gene>
<dbReference type="PANTHER" id="PTHR10302">
    <property type="entry name" value="SINGLE-STRANDED DNA-BINDING PROTEIN"/>
    <property type="match status" value="1"/>
</dbReference>
<comment type="caution">
    <text evidence="4">The sequence shown here is derived from an EMBL/GenBank/DDBJ whole genome shotgun (WGS) entry which is preliminary data.</text>
</comment>
<organism evidence="4 5">
    <name type="scientific">Membranihabitans marinus</name>
    <dbReference type="NCBI Taxonomy" id="1227546"/>
    <lineage>
        <taxon>Bacteria</taxon>
        <taxon>Pseudomonadati</taxon>
        <taxon>Bacteroidota</taxon>
        <taxon>Saprospiria</taxon>
        <taxon>Saprospirales</taxon>
        <taxon>Saprospiraceae</taxon>
        <taxon>Membranihabitans</taxon>
    </lineage>
</organism>
<evidence type="ECO:0000313" key="5">
    <source>
        <dbReference type="Proteomes" id="UP000753961"/>
    </source>
</evidence>
<dbReference type="Pfam" id="PF00436">
    <property type="entry name" value="SSB"/>
    <property type="match status" value="1"/>
</dbReference>
<dbReference type="EMBL" id="JAHVHU010000024">
    <property type="protein sequence ID" value="MBY5960131.1"/>
    <property type="molecule type" value="Genomic_DNA"/>
</dbReference>